<protein>
    <submittedName>
        <fullName evidence="5">2,3-dihydroxybenzoic acid decarboxylase</fullName>
    </submittedName>
</protein>
<evidence type="ECO:0000256" key="3">
    <source>
        <dbReference type="RuleBase" id="RU366045"/>
    </source>
</evidence>
<dbReference type="Pfam" id="PF04909">
    <property type="entry name" value="Amidohydro_2"/>
    <property type="match status" value="1"/>
</dbReference>
<keyword evidence="2 3" id="KW-0456">Lyase</keyword>
<dbReference type="PANTHER" id="PTHR21240">
    <property type="entry name" value="2-AMINO-3-CARBOXYLMUCONATE-6-SEMIALDEHYDE DECARBOXYLASE"/>
    <property type="match status" value="1"/>
</dbReference>
<keyword evidence="1 3" id="KW-0210">Decarboxylase</keyword>
<dbReference type="InterPro" id="IPR006680">
    <property type="entry name" value="Amidohydro-rel"/>
</dbReference>
<sequence>MTIYDPDILDQVLEETSRTPDDTRAVTSFCLANCRGYQRHDTPAPRPRDTTTAIPLFREELGLEEADYVLNYIEKAPASPSIQQSNTSRKTQSQNQAHCTFSPNLTISPITTNLQTSRTICEDDHKNITIFSSSSSSTFTSPSTSPTQPSLHLIATPTLTKLRNLGPGRLKDMRSLGHTRQIISHIPILAAPQACSKYNDAMASAVLMNAEKFAVLAMLPNDGKEAARELVRCVNRYGFVGGVVALGKGGGGMQVDREEWWELWNQAEKFRIPILIRGLWPLASEVAEYQHHLPFGVLGPILTHLHTSHTMSSLPIVHLYLNCVFDRHPNLRLILAHPGALPSLIPRIENLLTSIPAADKPKRGFLDVWQHNIYVTTADAQDMSSLRALLEQIPVDRVLYASNYPLEERSKELMEELRESGFLTQIEYEMIAWVNAETLLNLKGRGARDFLMPWEPVLSGPLPLPTDLASSSRCFFSVYCQYVYPLGAYVGGVSGAVRVEMSGGDGENWGRAISSSSNSAFTVFFFLL</sequence>
<name>A0A364MVM9_STELY</name>
<feature type="domain" description="Amidohydrolase-related" evidence="4">
    <location>
        <begin position="193"/>
        <end position="442"/>
    </location>
</feature>
<reference evidence="6" key="1">
    <citation type="submission" date="2018-05" db="EMBL/GenBank/DDBJ databases">
        <title>Draft genome sequence of Stemphylium lycopersici strain CIDEFI 213.</title>
        <authorList>
            <person name="Medina R."/>
            <person name="Franco M.E.E."/>
            <person name="Lucentini C.G."/>
            <person name="Saparrat M.C.N."/>
            <person name="Balatti P.A."/>
        </authorList>
    </citation>
    <scope>NUCLEOTIDE SEQUENCE [LARGE SCALE GENOMIC DNA]</scope>
    <source>
        <strain evidence="6">CIDEFI 213</strain>
    </source>
</reference>
<dbReference type="InterPro" id="IPR032466">
    <property type="entry name" value="Metal_Hydrolase"/>
</dbReference>
<accession>A0A364MVM9</accession>
<evidence type="ECO:0000259" key="4">
    <source>
        <dbReference type="Pfam" id="PF04909"/>
    </source>
</evidence>
<dbReference type="GO" id="GO:0005829">
    <property type="term" value="C:cytosol"/>
    <property type="evidence" value="ECO:0007669"/>
    <property type="project" value="TreeGrafter"/>
</dbReference>
<comment type="caution">
    <text evidence="5">The sequence shown here is derived from an EMBL/GenBank/DDBJ whole genome shotgun (WGS) entry which is preliminary data.</text>
</comment>
<dbReference type="GO" id="GO:0016787">
    <property type="term" value="F:hydrolase activity"/>
    <property type="evidence" value="ECO:0007669"/>
    <property type="project" value="InterPro"/>
</dbReference>
<keyword evidence="6" id="KW-1185">Reference proteome</keyword>
<organism evidence="5 6">
    <name type="scientific">Stemphylium lycopersici</name>
    <name type="common">Tomato gray leaf spot disease fungus</name>
    <name type="synonym">Thyrospora lycopersici</name>
    <dbReference type="NCBI Taxonomy" id="183478"/>
    <lineage>
        <taxon>Eukaryota</taxon>
        <taxon>Fungi</taxon>
        <taxon>Dikarya</taxon>
        <taxon>Ascomycota</taxon>
        <taxon>Pezizomycotina</taxon>
        <taxon>Dothideomycetes</taxon>
        <taxon>Pleosporomycetidae</taxon>
        <taxon>Pleosporales</taxon>
        <taxon>Pleosporineae</taxon>
        <taxon>Pleosporaceae</taxon>
        <taxon>Stemphylium</taxon>
    </lineage>
</organism>
<dbReference type="SUPFAM" id="SSF51556">
    <property type="entry name" value="Metallo-dependent hydrolases"/>
    <property type="match status" value="1"/>
</dbReference>
<dbReference type="PANTHER" id="PTHR21240:SF30">
    <property type="entry name" value="AMIDOHYDROLASE-RELATED DOMAIN-CONTAINING PROTEIN-RELATED"/>
    <property type="match status" value="1"/>
</dbReference>
<dbReference type="GO" id="GO:0016831">
    <property type="term" value="F:carboxy-lyase activity"/>
    <property type="evidence" value="ECO:0007669"/>
    <property type="project" value="UniProtKB-KW"/>
</dbReference>
<gene>
    <name evidence="5" type="ORF">DDE83_007774</name>
</gene>
<dbReference type="EMBL" id="QGDH01000152">
    <property type="protein sequence ID" value="RAR04583.1"/>
    <property type="molecule type" value="Genomic_DNA"/>
</dbReference>
<comment type="similarity">
    <text evidence="3">Belongs to the metallo-dependent hydrolases superfamily.</text>
</comment>
<dbReference type="Gene3D" id="3.20.20.140">
    <property type="entry name" value="Metal-dependent hydrolases"/>
    <property type="match status" value="1"/>
</dbReference>
<dbReference type="Proteomes" id="UP000249619">
    <property type="component" value="Unassembled WGS sequence"/>
</dbReference>
<evidence type="ECO:0000256" key="1">
    <source>
        <dbReference type="ARBA" id="ARBA00022793"/>
    </source>
</evidence>
<dbReference type="AlphaFoldDB" id="A0A364MVM9"/>
<evidence type="ECO:0000313" key="6">
    <source>
        <dbReference type="Proteomes" id="UP000249619"/>
    </source>
</evidence>
<evidence type="ECO:0000313" key="5">
    <source>
        <dbReference type="EMBL" id="RAR04583.1"/>
    </source>
</evidence>
<proteinExistence type="inferred from homology"/>
<dbReference type="InterPro" id="IPR032465">
    <property type="entry name" value="ACMSD"/>
</dbReference>
<dbReference type="STRING" id="183478.A0A364MVM9"/>
<dbReference type="GO" id="GO:0019748">
    <property type="term" value="P:secondary metabolic process"/>
    <property type="evidence" value="ECO:0007669"/>
    <property type="project" value="TreeGrafter"/>
</dbReference>
<evidence type="ECO:0000256" key="2">
    <source>
        <dbReference type="ARBA" id="ARBA00023239"/>
    </source>
</evidence>